<gene>
    <name evidence="2" type="ORF">TNO020_40175</name>
</gene>
<dbReference type="PANTHER" id="PTHR33361:SF16">
    <property type="entry name" value="DUF885 DOMAIN-CONTAINING PROTEIN"/>
    <property type="match status" value="1"/>
</dbReference>
<keyword evidence="1" id="KW-0732">Signal</keyword>
<keyword evidence="3" id="KW-1185">Reference proteome</keyword>
<dbReference type="EMBL" id="OENF01000034">
    <property type="protein sequence ID" value="SOS74956.1"/>
    <property type="molecule type" value="Genomic_DNA"/>
</dbReference>
<evidence type="ECO:0000256" key="1">
    <source>
        <dbReference type="SAM" id="SignalP"/>
    </source>
</evidence>
<dbReference type="PROSITE" id="PS51257">
    <property type="entry name" value="PROKAR_LIPOPROTEIN"/>
    <property type="match status" value="1"/>
</dbReference>
<dbReference type="Proteomes" id="UP000234211">
    <property type="component" value="Unassembled WGS sequence"/>
</dbReference>
<dbReference type="OrthoDB" id="9760040at2"/>
<dbReference type="AlphaFoldDB" id="A0A2H1YHH0"/>
<dbReference type="PANTHER" id="PTHR33361">
    <property type="entry name" value="GLR0591 PROTEIN"/>
    <property type="match status" value="1"/>
</dbReference>
<evidence type="ECO:0000313" key="2">
    <source>
        <dbReference type="EMBL" id="SOS74956.1"/>
    </source>
</evidence>
<reference evidence="3" key="1">
    <citation type="submission" date="2017-11" db="EMBL/GenBank/DDBJ databases">
        <authorList>
            <person name="Duchaud E."/>
        </authorList>
    </citation>
    <scope>NUCLEOTIDE SEQUENCE [LARGE SCALE GENOMIC DNA]</scope>
    <source>
        <strain evidence="3">Tenacibaculum sp. TNO020</strain>
    </source>
</reference>
<organism evidence="2 3">
    <name type="scientific">Tenacibaculum piscium</name>
    <dbReference type="NCBI Taxonomy" id="1458515"/>
    <lineage>
        <taxon>Bacteria</taxon>
        <taxon>Pseudomonadati</taxon>
        <taxon>Bacteroidota</taxon>
        <taxon>Flavobacteriia</taxon>
        <taxon>Flavobacteriales</taxon>
        <taxon>Flavobacteriaceae</taxon>
        <taxon>Tenacibaculum</taxon>
    </lineage>
</organism>
<dbReference type="InterPro" id="IPR010281">
    <property type="entry name" value="DUF885"/>
</dbReference>
<dbReference type="Pfam" id="PF05960">
    <property type="entry name" value="DUF885"/>
    <property type="match status" value="1"/>
</dbReference>
<evidence type="ECO:0000313" key="3">
    <source>
        <dbReference type="Proteomes" id="UP000234211"/>
    </source>
</evidence>
<feature type="signal peptide" evidence="1">
    <location>
        <begin position="1"/>
        <end position="19"/>
    </location>
</feature>
<accession>A0A2H1YHH0</accession>
<name>A0A2H1YHH0_9FLAO</name>
<evidence type="ECO:0008006" key="4">
    <source>
        <dbReference type="Google" id="ProtNLM"/>
    </source>
</evidence>
<proteinExistence type="predicted"/>
<feature type="chain" id="PRO_5013836844" description="Lipoprotein" evidence="1">
    <location>
        <begin position="20"/>
        <end position="613"/>
    </location>
</feature>
<sequence>MTKLNTTKLFLSISLIATATLFTSCKKEENKQENQQKTQEKQEKRTALKNTAFTKVLEDYNQGKFNLNPINATNAGDNRFNDKFPNSLSKAYQQKNNTFYTDFKAKILAFKESDLSESEQMSKAVLVWDCDMALAQNSFKNDILMPINQMWTVNLTMGTFASGSGSQPFETVKDYQNWLKRLNGYHIWLENAMKNMRQGIAENYVLPKSLILKIIPQFQSLAESNIKNHLFYTPIKNIPNTFSDADKKILAQDYTKILEAKLIPVFKKMYTFLKTDYLKSGRKTSGIDAIPNGKSYYAHAIKNYTTTEMTADEIHELGLREVARILSEMEKVKKEVGFTGSLKDFFNDVRDNKKLMPYKTPKQIIDNFNAIHAKMKPQLAKLFGNKPKTPFTVMQTEKFREASASAEYNAGSLDGTRPGVFYVPIPDATKYNVFMDEALFLHEAIPGHHYQVSLTQENDDLPDFRKTLWYSAYGEGWALYTENLGKELGLYSDPYQYFGMLGMEMHRAIRLVVDTGIHTKGWSREKAIQYSLDNEAESEVSIISEIERYMANPGQALSYKIGQLKISELRAKAKKELGNKFDIREFHHQILETGCIPLALLEDKINKWIIASK</sequence>
<dbReference type="RefSeq" id="WP_101917532.1">
    <property type="nucleotide sequence ID" value="NZ_OENF01000034.1"/>
</dbReference>
<protein>
    <recommendedName>
        <fullName evidence="4">Lipoprotein</fullName>
    </recommendedName>
</protein>